<dbReference type="GO" id="GO:0005741">
    <property type="term" value="C:mitochondrial outer membrane"/>
    <property type="evidence" value="ECO:0007669"/>
    <property type="project" value="TreeGrafter"/>
</dbReference>
<dbReference type="Gramene" id="KVI03151">
    <property type="protein sequence ID" value="KVI03151"/>
    <property type="gene ID" value="Ccrd_018554"/>
</dbReference>
<dbReference type="PANTHER" id="PTHR33986">
    <property type="entry name" value="OS02G0535700 PROTEIN"/>
    <property type="match status" value="1"/>
</dbReference>
<dbReference type="OMA" id="NIMWKEF"/>
<reference evidence="1 2" key="1">
    <citation type="journal article" date="2016" name="Sci. Rep.">
        <title>The genome sequence of the outbreeding globe artichoke constructed de novo incorporating a phase-aware low-pass sequencing strategy of F1 progeny.</title>
        <authorList>
            <person name="Scaglione D."/>
            <person name="Reyes-Chin-Wo S."/>
            <person name="Acquadro A."/>
            <person name="Froenicke L."/>
            <person name="Portis E."/>
            <person name="Beitel C."/>
            <person name="Tirone M."/>
            <person name="Mauro R."/>
            <person name="Lo Monaco A."/>
            <person name="Mauromicale G."/>
            <person name="Faccioli P."/>
            <person name="Cattivelli L."/>
            <person name="Rieseberg L."/>
            <person name="Michelmore R."/>
            <person name="Lanteri S."/>
        </authorList>
    </citation>
    <scope>NUCLEOTIDE SEQUENCE [LARGE SCALE GENOMIC DNA]</scope>
    <source>
        <strain evidence="1">2C</strain>
    </source>
</reference>
<organism evidence="1 2">
    <name type="scientific">Cynara cardunculus var. scolymus</name>
    <name type="common">Globe artichoke</name>
    <name type="synonym">Cynara scolymus</name>
    <dbReference type="NCBI Taxonomy" id="59895"/>
    <lineage>
        <taxon>Eukaryota</taxon>
        <taxon>Viridiplantae</taxon>
        <taxon>Streptophyta</taxon>
        <taxon>Embryophyta</taxon>
        <taxon>Tracheophyta</taxon>
        <taxon>Spermatophyta</taxon>
        <taxon>Magnoliopsida</taxon>
        <taxon>eudicotyledons</taxon>
        <taxon>Gunneridae</taxon>
        <taxon>Pentapetalae</taxon>
        <taxon>asterids</taxon>
        <taxon>campanulids</taxon>
        <taxon>Asterales</taxon>
        <taxon>Asteraceae</taxon>
        <taxon>Carduoideae</taxon>
        <taxon>Cardueae</taxon>
        <taxon>Carduinae</taxon>
        <taxon>Cynara</taxon>
    </lineage>
</organism>
<dbReference type="Pfam" id="PF06258">
    <property type="entry name" value="Mito_fiss_Elm1"/>
    <property type="match status" value="1"/>
</dbReference>
<dbReference type="EMBL" id="LEKV01002470">
    <property type="protein sequence ID" value="KVI03151.1"/>
    <property type="molecule type" value="Genomic_DNA"/>
</dbReference>
<dbReference type="GO" id="GO:0000266">
    <property type="term" value="P:mitochondrial fission"/>
    <property type="evidence" value="ECO:0007669"/>
    <property type="project" value="TreeGrafter"/>
</dbReference>
<evidence type="ECO:0000313" key="2">
    <source>
        <dbReference type="Proteomes" id="UP000243975"/>
    </source>
</evidence>
<dbReference type="STRING" id="59895.A0A118K1S5"/>
<accession>A0A118K1S5</accession>
<feature type="non-terminal residue" evidence="1">
    <location>
        <position position="69"/>
    </location>
</feature>
<dbReference type="InterPro" id="IPR009367">
    <property type="entry name" value="Elm1-like"/>
</dbReference>
<sequence length="69" mass="8044">KPVYVVGVECCKWKFSKFHKALKERGLVRPFTGLKDMLDSWSYPPLNDTTEAVNRVHEALADRGWRLRP</sequence>
<feature type="non-terminal residue" evidence="1">
    <location>
        <position position="1"/>
    </location>
</feature>
<dbReference type="Proteomes" id="UP000243975">
    <property type="component" value="Unassembled WGS sequence"/>
</dbReference>
<comment type="caution">
    <text evidence="1">The sequence shown here is derived from an EMBL/GenBank/DDBJ whole genome shotgun (WGS) entry which is preliminary data.</text>
</comment>
<protein>
    <submittedName>
        <fullName evidence="1">Mitochondrial fission ELM1-like protein</fullName>
    </submittedName>
</protein>
<gene>
    <name evidence="1" type="ORF">Ccrd_018554</name>
</gene>
<proteinExistence type="predicted"/>
<dbReference type="PANTHER" id="PTHR33986:SF15">
    <property type="entry name" value="MITOCHONDRIAL FISSION PROTEIN ELM1"/>
    <property type="match status" value="1"/>
</dbReference>
<name>A0A118K1S5_CYNCS</name>
<keyword evidence="2" id="KW-1185">Reference proteome</keyword>
<dbReference type="AlphaFoldDB" id="A0A118K1S5"/>
<evidence type="ECO:0000313" key="1">
    <source>
        <dbReference type="EMBL" id="KVI03151.1"/>
    </source>
</evidence>